<dbReference type="Proteomes" id="UP001254848">
    <property type="component" value="Unassembled WGS sequence"/>
</dbReference>
<protein>
    <recommendedName>
        <fullName evidence="1">Replication-associated protein G2P N-terminal domain-containing protein</fullName>
    </recommendedName>
</protein>
<evidence type="ECO:0000313" key="2">
    <source>
        <dbReference type="EMBL" id="MDT8903590.1"/>
    </source>
</evidence>
<evidence type="ECO:0000313" key="3">
    <source>
        <dbReference type="Proteomes" id="UP001254848"/>
    </source>
</evidence>
<comment type="caution">
    <text evidence="2">The sequence shown here is derived from an EMBL/GenBank/DDBJ whole genome shotgun (WGS) entry which is preliminary data.</text>
</comment>
<proteinExistence type="predicted"/>
<keyword evidence="3" id="KW-1185">Reference proteome</keyword>
<organism evidence="2 3">
    <name type="scientific">Anaeroselena agilis</name>
    <dbReference type="NCBI Taxonomy" id="3063788"/>
    <lineage>
        <taxon>Bacteria</taxon>
        <taxon>Bacillati</taxon>
        <taxon>Bacillota</taxon>
        <taxon>Negativicutes</taxon>
        <taxon>Acetonemataceae</taxon>
        <taxon>Anaeroselena</taxon>
    </lineage>
</organism>
<dbReference type="RefSeq" id="WP_413782043.1">
    <property type="nucleotide sequence ID" value="NZ_JAUOZS010000001.1"/>
</dbReference>
<reference evidence="2 3" key="1">
    <citation type="submission" date="2023-07" db="EMBL/GenBank/DDBJ databases">
        <title>The novel representative of Negativicutes class, Anaeroselena agilis gen. nov. sp. nov.</title>
        <authorList>
            <person name="Prokofeva M.I."/>
            <person name="Elcheninov A.G."/>
            <person name="Klyukina A."/>
            <person name="Kublanov I.V."/>
            <person name="Frolov E.N."/>
            <person name="Podosokorskaya O.A."/>
        </authorList>
    </citation>
    <scope>NUCLEOTIDE SEQUENCE [LARGE SCALE GENOMIC DNA]</scope>
    <source>
        <strain evidence="2 3">4137-cl</strain>
    </source>
</reference>
<accession>A0ABU3P3I4</accession>
<name>A0ABU3P3I4_9FIRM</name>
<dbReference type="Pfam" id="PF05144">
    <property type="entry name" value="Phage_CRI"/>
    <property type="match status" value="1"/>
</dbReference>
<feature type="domain" description="Replication-associated protein G2P N-terminal" evidence="1">
    <location>
        <begin position="25"/>
        <end position="195"/>
    </location>
</feature>
<gene>
    <name evidence="2" type="ORF">Q4T40_20380</name>
</gene>
<sequence length="352" mass="40551">MIHTMSVYCALWPSHARRILDNLGVSSNKNSFKGAVNVNGIAEVVARSRGKDYGYLLRVIVNPAKLLYGFDAFETVTPETLDDLTVAFARAIKEATGDEEIARTPLPDWLVHRIDFAVDVRTPYVHQYLMLFDKGDKPSNYKEKYNWRKGSCYWESRSVIINVYSKSKQMRDAGKSSESIERAKNILRFEIQCKSPKVGYIRKAKGLEDRRLRNFFCEEYAEEVLTSYCKRVYKSGDYYKRAAASQRMKRLGMSARRREANESIQRAIAQTRSISEARRQLSETGIVIKHTKPQVRLEYSTEQFSRNCRSLIEANINPVVIPKDWEVSYLPSIFHLIEPVFAGHQSIEHDIA</sequence>
<dbReference type="InterPro" id="IPR022686">
    <property type="entry name" value="G2P_N"/>
</dbReference>
<dbReference type="EMBL" id="JAUOZS010000001">
    <property type="protein sequence ID" value="MDT8903590.1"/>
    <property type="molecule type" value="Genomic_DNA"/>
</dbReference>
<evidence type="ECO:0000259" key="1">
    <source>
        <dbReference type="Pfam" id="PF05144"/>
    </source>
</evidence>